<evidence type="ECO:0000313" key="3">
    <source>
        <dbReference type="EMBL" id="PIW18463.1"/>
    </source>
</evidence>
<reference evidence="3 4" key="1">
    <citation type="submission" date="2017-09" db="EMBL/GenBank/DDBJ databases">
        <title>Depth-based differentiation of microbial function through sediment-hosted aquifers and enrichment of novel symbionts in the deep terrestrial subsurface.</title>
        <authorList>
            <person name="Probst A.J."/>
            <person name="Ladd B."/>
            <person name="Jarett J.K."/>
            <person name="Geller-Mcgrath D.E."/>
            <person name="Sieber C.M."/>
            <person name="Emerson J.B."/>
            <person name="Anantharaman K."/>
            <person name="Thomas B.C."/>
            <person name="Malmstrom R."/>
            <person name="Stieglmeier M."/>
            <person name="Klingl A."/>
            <person name="Woyke T."/>
            <person name="Ryan C.M."/>
            <person name="Banfield J.F."/>
        </authorList>
    </citation>
    <scope>NUCLEOTIDE SEQUENCE [LARGE SCALE GENOMIC DNA]</scope>
    <source>
        <strain evidence="3">CG17_big_fil_post_rev_8_21_14_2_50_48_46</strain>
    </source>
</reference>
<dbReference type="GO" id="GO:0009317">
    <property type="term" value="C:acetyl-CoA carboxylase complex"/>
    <property type="evidence" value="ECO:0007669"/>
    <property type="project" value="TreeGrafter"/>
</dbReference>
<dbReference type="SUPFAM" id="SSF52096">
    <property type="entry name" value="ClpP/crotonase"/>
    <property type="match status" value="2"/>
</dbReference>
<dbReference type="Pfam" id="PF01039">
    <property type="entry name" value="Carboxyl_trans"/>
    <property type="match status" value="1"/>
</dbReference>
<protein>
    <recommendedName>
        <fullName evidence="5">Methylmalonyl-CoA carboxyltransferase</fullName>
    </recommendedName>
</protein>
<dbReference type="Gene3D" id="3.90.226.10">
    <property type="entry name" value="2-enoyl-CoA Hydratase, Chain A, domain 1"/>
    <property type="match status" value="2"/>
</dbReference>
<dbReference type="GO" id="GO:0004658">
    <property type="term" value="F:propionyl-CoA carboxylase activity"/>
    <property type="evidence" value="ECO:0007669"/>
    <property type="project" value="TreeGrafter"/>
</dbReference>
<dbReference type="PANTHER" id="PTHR43842">
    <property type="entry name" value="PROPIONYL-COA CARBOXYLASE BETA CHAIN"/>
    <property type="match status" value="1"/>
</dbReference>
<evidence type="ECO:0000259" key="2">
    <source>
        <dbReference type="PROSITE" id="PS50989"/>
    </source>
</evidence>
<dbReference type="InterPro" id="IPR011763">
    <property type="entry name" value="COA_CT_C"/>
</dbReference>
<dbReference type="InterPro" id="IPR011762">
    <property type="entry name" value="COA_CT_N"/>
</dbReference>
<accession>A0A2M7G8N8</accession>
<evidence type="ECO:0000259" key="1">
    <source>
        <dbReference type="PROSITE" id="PS50980"/>
    </source>
</evidence>
<evidence type="ECO:0008006" key="5">
    <source>
        <dbReference type="Google" id="ProtNLM"/>
    </source>
</evidence>
<gene>
    <name evidence="3" type="ORF">COW36_04010</name>
</gene>
<feature type="domain" description="CoA carboxyltransferase N-terminal" evidence="1">
    <location>
        <begin position="1"/>
        <end position="250"/>
    </location>
</feature>
<dbReference type="PROSITE" id="PS50989">
    <property type="entry name" value="COA_CT_CTER"/>
    <property type="match status" value="1"/>
</dbReference>
<dbReference type="AlphaFoldDB" id="A0A2M7G8N8"/>
<sequence length="502" mass="54470">MDTPLSHDLLRLKQAEALIESEDKKSISNSDRPNARQRLKALLDPDSAQELFRFTRNHPEKPSFKDGIVCASGEIEGRPVLAWASEFDSRGGSIGALQTRQICELYRLARQSGLPVIALVESGGARVTDGVLIMEGYAEVLKEAVYLSGVVPQITCVLGHCIGAPAFVATLTDFIIMDQNSTLCVAGAGVNLAATGENLSEKELGGPDVHTRHSGAVHFVEPDEAAAIARVRKLFGYLPQTNAEPPPQLSFQDSCERTDPQLNQLLPENPESPFEIRQVLHSVADQGSFMEVQPDFAPNLVTGFMRLAGQTVGVIANQSLVLAGALDTRALRKLSRFLNFLSAYNYALISFVDVPGLMPNASAHKEGILSYGSQALMAIGHLKGLKIGVVVRRCFGGAYFMLNPRIGGGDLVYAWPGARIGIMSDQAMASFAGHNPQLKQRLDHLHAQGSRSDDPFIPAAGGFVDDIIEPAQTRPILIRSLQRFSNKRQLDIPPKWLPNIPL</sequence>
<dbReference type="InterPro" id="IPR051047">
    <property type="entry name" value="AccD/PCCB"/>
</dbReference>
<evidence type="ECO:0000313" key="4">
    <source>
        <dbReference type="Proteomes" id="UP000231019"/>
    </source>
</evidence>
<dbReference type="EMBL" id="PFFQ01000012">
    <property type="protein sequence ID" value="PIW18463.1"/>
    <property type="molecule type" value="Genomic_DNA"/>
</dbReference>
<dbReference type="InterPro" id="IPR029045">
    <property type="entry name" value="ClpP/crotonase-like_dom_sf"/>
</dbReference>
<comment type="caution">
    <text evidence="3">The sequence shown here is derived from an EMBL/GenBank/DDBJ whole genome shotgun (WGS) entry which is preliminary data.</text>
</comment>
<name>A0A2M7G8N8_9BACT</name>
<dbReference type="Proteomes" id="UP000231019">
    <property type="component" value="Unassembled WGS sequence"/>
</dbReference>
<dbReference type="InterPro" id="IPR034733">
    <property type="entry name" value="AcCoA_carboxyl_beta"/>
</dbReference>
<proteinExistence type="predicted"/>
<dbReference type="PROSITE" id="PS50980">
    <property type="entry name" value="COA_CT_NTER"/>
    <property type="match status" value="1"/>
</dbReference>
<feature type="domain" description="CoA carboxyltransferase C-terminal" evidence="2">
    <location>
        <begin position="257"/>
        <end position="483"/>
    </location>
</feature>
<dbReference type="PANTHER" id="PTHR43842:SF2">
    <property type="entry name" value="PROPIONYL-COA CARBOXYLASE BETA CHAIN, MITOCHONDRIAL"/>
    <property type="match status" value="1"/>
</dbReference>
<organism evidence="3 4">
    <name type="scientific">bacterium (Candidatus Blackallbacteria) CG17_big_fil_post_rev_8_21_14_2_50_48_46</name>
    <dbReference type="NCBI Taxonomy" id="2014261"/>
    <lineage>
        <taxon>Bacteria</taxon>
        <taxon>Candidatus Blackallbacteria</taxon>
    </lineage>
</organism>